<dbReference type="Pfam" id="PF16679">
    <property type="entry name" value="CDT1_C"/>
    <property type="match status" value="1"/>
</dbReference>
<dbReference type="GO" id="GO:0070182">
    <property type="term" value="F:DNA polymerase binding"/>
    <property type="evidence" value="ECO:0007669"/>
    <property type="project" value="TreeGrafter"/>
</dbReference>
<keyword evidence="2" id="KW-0131">Cell cycle</keyword>
<name>A0AAV7FTI9_DENCH</name>
<keyword evidence="6" id="KW-1185">Reference proteome</keyword>
<dbReference type="GO" id="GO:0000076">
    <property type="term" value="P:DNA replication checkpoint signaling"/>
    <property type="evidence" value="ECO:0007669"/>
    <property type="project" value="TreeGrafter"/>
</dbReference>
<proteinExistence type="inferred from homology"/>
<dbReference type="Proteomes" id="UP000775213">
    <property type="component" value="Unassembled WGS sequence"/>
</dbReference>
<dbReference type="GO" id="GO:0030174">
    <property type="term" value="P:regulation of DNA-templated DNA replication initiation"/>
    <property type="evidence" value="ECO:0007669"/>
    <property type="project" value="InterPro"/>
</dbReference>
<organism evidence="5 6">
    <name type="scientific">Dendrobium chrysotoxum</name>
    <name type="common">Orchid</name>
    <dbReference type="NCBI Taxonomy" id="161865"/>
    <lineage>
        <taxon>Eukaryota</taxon>
        <taxon>Viridiplantae</taxon>
        <taxon>Streptophyta</taxon>
        <taxon>Embryophyta</taxon>
        <taxon>Tracheophyta</taxon>
        <taxon>Spermatophyta</taxon>
        <taxon>Magnoliopsida</taxon>
        <taxon>Liliopsida</taxon>
        <taxon>Asparagales</taxon>
        <taxon>Orchidaceae</taxon>
        <taxon>Epidendroideae</taxon>
        <taxon>Malaxideae</taxon>
        <taxon>Dendrobiinae</taxon>
        <taxon>Dendrobium</taxon>
    </lineage>
</organism>
<dbReference type="EMBL" id="JAGFBR010000016">
    <property type="protein sequence ID" value="KAH0452924.1"/>
    <property type="molecule type" value="Genomic_DNA"/>
</dbReference>
<dbReference type="PANTHER" id="PTHR28637">
    <property type="entry name" value="DNA REPLICATION FACTOR CDT1"/>
    <property type="match status" value="1"/>
</dbReference>
<dbReference type="SMART" id="SM01075">
    <property type="entry name" value="CDT1"/>
    <property type="match status" value="1"/>
</dbReference>
<dbReference type="InterPro" id="IPR045173">
    <property type="entry name" value="Cdt1"/>
</dbReference>
<evidence type="ECO:0000313" key="5">
    <source>
        <dbReference type="EMBL" id="KAH0452924.1"/>
    </source>
</evidence>
<feature type="domain" description="CDT1 Geminin-binding" evidence="4">
    <location>
        <begin position="109"/>
        <end position="241"/>
    </location>
</feature>
<protein>
    <recommendedName>
        <fullName evidence="4">CDT1 Geminin-binding domain-containing protein</fullName>
    </recommendedName>
</protein>
<dbReference type="CDD" id="cd08674">
    <property type="entry name" value="Cdt1_m"/>
    <property type="match status" value="1"/>
</dbReference>
<dbReference type="InterPro" id="IPR038090">
    <property type="entry name" value="Cdt1_C_WH_dom_sf"/>
</dbReference>
<evidence type="ECO:0000256" key="1">
    <source>
        <dbReference type="ARBA" id="ARBA00008356"/>
    </source>
</evidence>
<comment type="caution">
    <text evidence="5">The sequence shown here is derived from an EMBL/GenBank/DDBJ whole genome shotgun (WGS) entry which is preliminary data.</text>
</comment>
<dbReference type="GO" id="GO:0000278">
    <property type="term" value="P:mitotic cell cycle"/>
    <property type="evidence" value="ECO:0007669"/>
    <property type="project" value="TreeGrafter"/>
</dbReference>
<dbReference type="SUPFAM" id="SSF46785">
    <property type="entry name" value="Winged helix' DNA-binding domain"/>
    <property type="match status" value="1"/>
</dbReference>
<dbReference type="Gene3D" id="1.10.10.1420">
    <property type="entry name" value="DNA replication factor Cdt1, C-terminal WH domain"/>
    <property type="match status" value="1"/>
</dbReference>
<evidence type="ECO:0000256" key="3">
    <source>
        <dbReference type="SAM" id="MobiDB-lite"/>
    </source>
</evidence>
<dbReference type="AlphaFoldDB" id="A0AAV7FTI9"/>
<dbReference type="GO" id="GO:0005634">
    <property type="term" value="C:nucleus"/>
    <property type="evidence" value="ECO:0007669"/>
    <property type="project" value="TreeGrafter"/>
</dbReference>
<sequence>MESVKPSGFSGDMEKKKMPLTSPLRRKVSSANVSASDEIPTPEKSAQLPRRASKRRLLFSVSDVRRVAMGMRMTRNKSANSSDLPRSHGELQRKSQSSSDSATRKAKKLSEKYEMLAEFFNCLDSSVQLLRLKGALATFTNISACIQHLTERRFTYRHLAQMKHILPEAISIKKVLLHDEATCCMKPELQVSLQVDSVESNPELKGESPFSAVRKVFRDRLVQFAREHPEEDDIPEETLPHPFGRTSPSMSTESIKLAPSIQTGSFSVAHPAENLTKVSHFSASFQRRFSTRSACSDEVKTPLASFNDVVTNVDLLASSFSSPVKFSSKPLIQKKPQFSSPGKRPLVIHDQQLEEDSKMLISAHNSISSEVKSLESTPVKDIPSSARLMITTPDLQTPKRSRIPSINDTPQKVLVKRATRTKLFPTPRKNVKSDGEDNLSKSSPVADVCLVFFQSHFYKMDKEKKAMEEREANVAGATLRKKMIASLPKLFDSILLIFQSGNRSAITKQVLVHKILSCNCSVIDRNEVEEQLELMEELVPDWIFRKAAATGDILYCVNKMSSSQEIRQRLAVAE</sequence>
<feature type="region of interest" description="Disordered" evidence="3">
    <location>
        <begin position="1"/>
        <end position="52"/>
    </location>
</feature>
<dbReference type="Pfam" id="PF08839">
    <property type="entry name" value="CDT1"/>
    <property type="match status" value="1"/>
</dbReference>
<dbReference type="GO" id="GO:0003677">
    <property type="term" value="F:DNA binding"/>
    <property type="evidence" value="ECO:0007669"/>
    <property type="project" value="InterPro"/>
</dbReference>
<dbReference type="InterPro" id="IPR032054">
    <property type="entry name" value="Cdt1_C"/>
</dbReference>
<dbReference type="InterPro" id="IPR036390">
    <property type="entry name" value="WH_DNA-bd_sf"/>
</dbReference>
<comment type="similarity">
    <text evidence="1">Belongs to the Cdt1 family.</text>
</comment>
<evidence type="ECO:0000259" key="4">
    <source>
        <dbReference type="SMART" id="SM01075"/>
    </source>
</evidence>
<feature type="region of interest" description="Disordered" evidence="3">
    <location>
        <begin position="228"/>
        <end position="251"/>
    </location>
</feature>
<dbReference type="GO" id="GO:0071163">
    <property type="term" value="P:DNA replication preinitiation complex assembly"/>
    <property type="evidence" value="ECO:0007669"/>
    <property type="project" value="InterPro"/>
</dbReference>
<accession>A0AAV7FTI9</accession>
<feature type="region of interest" description="Disordered" evidence="3">
    <location>
        <begin position="69"/>
        <end position="106"/>
    </location>
</feature>
<gene>
    <name evidence="5" type="ORF">IEQ34_017248</name>
</gene>
<dbReference type="PANTHER" id="PTHR28637:SF1">
    <property type="entry name" value="DNA REPLICATION FACTOR CDT1"/>
    <property type="match status" value="1"/>
</dbReference>
<reference evidence="5 6" key="1">
    <citation type="journal article" date="2021" name="Hortic Res">
        <title>Chromosome-scale assembly of the Dendrobium chrysotoxum genome enhances the understanding of orchid evolution.</title>
        <authorList>
            <person name="Zhang Y."/>
            <person name="Zhang G.Q."/>
            <person name="Zhang D."/>
            <person name="Liu X.D."/>
            <person name="Xu X.Y."/>
            <person name="Sun W.H."/>
            <person name="Yu X."/>
            <person name="Zhu X."/>
            <person name="Wang Z.W."/>
            <person name="Zhao X."/>
            <person name="Zhong W.Y."/>
            <person name="Chen H."/>
            <person name="Yin W.L."/>
            <person name="Huang T."/>
            <person name="Niu S.C."/>
            <person name="Liu Z.J."/>
        </authorList>
    </citation>
    <scope>NUCLEOTIDE SEQUENCE [LARGE SCALE GENOMIC DNA]</scope>
    <source>
        <strain evidence="5">Lindl</strain>
    </source>
</reference>
<evidence type="ECO:0000256" key="2">
    <source>
        <dbReference type="ARBA" id="ARBA00023306"/>
    </source>
</evidence>
<dbReference type="InterPro" id="IPR014939">
    <property type="entry name" value="CDT1_Gemini-bd-like"/>
</dbReference>
<evidence type="ECO:0000313" key="6">
    <source>
        <dbReference type="Proteomes" id="UP000775213"/>
    </source>
</evidence>